<dbReference type="EMBL" id="BMJC01000001">
    <property type="protein sequence ID" value="GGA82983.1"/>
    <property type="molecule type" value="Genomic_DNA"/>
</dbReference>
<reference evidence="6" key="1">
    <citation type="journal article" date="2014" name="Int. J. Syst. Evol. Microbiol.">
        <title>Complete genome sequence of Corynebacterium casei LMG S-19264T (=DSM 44701T), isolated from a smear-ripened cheese.</title>
        <authorList>
            <consortium name="US DOE Joint Genome Institute (JGI-PGF)"/>
            <person name="Walter F."/>
            <person name="Albersmeier A."/>
            <person name="Kalinowski J."/>
            <person name="Ruckert C."/>
        </authorList>
    </citation>
    <scope>NUCLEOTIDE SEQUENCE</scope>
    <source>
        <strain evidence="6">CGMCC 1.15448</strain>
    </source>
</reference>
<dbReference type="SUPFAM" id="SSF53927">
    <property type="entry name" value="Cytidine deaminase-like"/>
    <property type="match status" value="1"/>
</dbReference>
<accession>A0A8J2U718</accession>
<keyword evidence="3" id="KW-0378">Hydrolase</keyword>
<dbReference type="GO" id="GO:0004126">
    <property type="term" value="F:cytidine deaminase activity"/>
    <property type="evidence" value="ECO:0007669"/>
    <property type="project" value="TreeGrafter"/>
</dbReference>
<evidence type="ECO:0000259" key="5">
    <source>
        <dbReference type="PROSITE" id="PS51747"/>
    </source>
</evidence>
<evidence type="ECO:0000256" key="2">
    <source>
        <dbReference type="ARBA" id="ARBA00022723"/>
    </source>
</evidence>
<comment type="caution">
    <text evidence="6">The sequence shown here is derived from an EMBL/GenBank/DDBJ whole genome shotgun (WGS) entry which is preliminary data.</text>
</comment>
<feature type="domain" description="CMP/dCMP-type deaminase" evidence="5">
    <location>
        <begin position="20"/>
        <end position="157"/>
    </location>
</feature>
<keyword evidence="7" id="KW-1185">Reference proteome</keyword>
<reference evidence="6" key="2">
    <citation type="submission" date="2020-09" db="EMBL/GenBank/DDBJ databases">
        <authorList>
            <person name="Sun Q."/>
            <person name="Zhou Y."/>
        </authorList>
    </citation>
    <scope>NUCLEOTIDE SEQUENCE</scope>
    <source>
        <strain evidence="6">CGMCC 1.15448</strain>
    </source>
</reference>
<dbReference type="InterPro" id="IPR016193">
    <property type="entry name" value="Cytidine_deaminase-like"/>
</dbReference>
<dbReference type="InterPro" id="IPR002125">
    <property type="entry name" value="CMP_dCMP_dom"/>
</dbReference>
<keyword evidence="2" id="KW-0479">Metal-binding</keyword>
<dbReference type="PROSITE" id="PS51747">
    <property type="entry name" value="CYT_DCMP_DEAMINASES_2"/>
    <property type="match status" value="1"/>
</dbReference>
<dbReference type="AlphaFoldDB" id="A0A8J2U718"/>
<dbReference type="Proteomes" id="UP000607559">
    <property type="component" value="Unassembled WGS sequence"/>
</dbReference>
<sequence length="160" mass="17172">MKKEFTLSYEEYASAQELSEADAALLAKAREVTKDAYAPYSHFRVGAAARLVNGEVITGTNQENAAFPAGICAERTLLSVAATLYPGVSIDTLAISYHNENGISDRPISPCGICRQSLQEFEQRTGRPMRVVLGGETGKVIVLAGSGLLLPFAFTSDELK</sequence>
<protein>
    <submittedName>
        <fullName evidence="6">Cytidine deaminase</fullName>
    </submittedName>
</protein>
<dbReference type="Gene3D" id="3.40.140.10">
    <property type="entry name" value="Cytidine Deaminase, domain 2"/>
    <property type="match status" value="1"/>
</dbReference>
<dbReference type="GO" id="GO:0055086">
    <property type="term" value="P:nucleobase-containing small molecule metabolic process"/>
    <property type="evidence" value="ECO:0007669"/>
    <property type="project" value="UniProtKB-ARBA"/>
</dbReference>
<evidence type="ECO:0000256" key="1">
    <source>
        <dbReference type="ARBA" id="ARBA00006576"/>
    </source>
</evidence>
<dbReference type="PANTHER" id="PTHR11644:SF2">
    <property type="entry name" value="CYTIDINE DEAMINASE"/>
    <property type="match status" value="1"/>
</dbReference>
<dbReference type="PANTHER" id="PTHR11644">
    <property type="entry name" value="CYTIDINE DEAMINASE"/>
    <property type="match status" value="1"/>
</dbReference>
<dbReference type="Pfam" id="PF00383">
    <property type="entry name" value="dCMP_cyt_deam_1"/>
    <property type="match status" value="1"/>
</dbReference>
<organism evidence="6 7">
    <name type="scientific">Puia dinghuensis</name>
    <dbReference type="NCBI Taxonomy" id="1792502"/>
    <lineage>
        <taxon>Bacteria</taxon>
        <taxon>Pseudomonadati</taxon>
        <taxon>Bacteroidota</taxon>
        <taxon>Chitinophagia</taxon>
        <taxon>Chitinophagales</taxon>
        <taxon>Chitinophagaceae</taxon>
        <taxon>Puia</taxon>
    </lineage>
</organism>
<proteinExistence type="inferred from homology"/>
<keyword evidence="4" id="KW-0862">Zinc</keyword>
<name>A0A8J2U718_9BACT</name>
<dbReference type="InterPro" id="IPR016192">
    <property type="entry name" value="APOBEC/CMP_deaminase_Zn-bd"/>
</dbReference>
<dbReference type="GO" id="GO:0042802">
    <property type="term" value="F:identical protein binding"/>
    <property type="evidence" value="ECO:0007669"/>
    <property type="project" value="UniProtKB-ARBA"/>
</dbReference>
<comment type="similarity">
    <text evidence="1">Belongs to the cytidine and deoxycytidylate deaminase family.</text>
</comment>
<dbReference type="GO" id="GO:0072527">
    <property type="term" value="P:pyrimidine-containing compound metabolic process"/>
    <property type="evidence" value="ECO:0007669"/>
    <property type="project" value="UniProtKB-ARBA"/>
</dbReference>
<evidence type="ECO:0000256" key="3">
    <source>
        <dbReference type="ARBA" id="ARBA00022801"/>
    </source>
</evidence>
<dbReference type="NCBIfam" id="NF004064">
    <property type="entry name" value="PRK05578.1"/>
    <property type="match status" value="1"/>
</dbReference>
<gene>
    <name evidence="6" type="ORF">GCM10011511_02490</name>
</gene>
<dbReference type="InterPro" id="IPR050202">
    <property type="entry name" value="Cyt/Deoxycyt_deaminase"/>
</dbReference>
<evidence type="ECO:0000313" key="7">
    <source>
        <dbReference type="Proteomes" id="UP000607559"/>
    </source>
</evidence>
<evidence type="ECO:0000256" key="4">
    <source>
        <dbReference type="ARBA" id="ARBA00022833"/>
    </source>
</evidence>
<dbReference type="RefSeq" id="WP_188927715.1">
    <property type="nucleotide sequence ID" value="NZ_BMJC01000001.1"/>
</dbReference>
<dbReference type="PROSITE" id="PS00903">
    <property type="entry name" value="CYT_DCMP_DEAMINASES_1"/>
    <property type="match status" value="1"/>
</dbReference>
<dbReference type="GO" id="GO:0008270">
    <property type="term" value="F:zinc ion binding"/>
    <property type="evidence" value="ECO:0007669"/>
    <property type="project" value="InterPro"/>
</dbReference>
<dbReference type="GO" id="GO:0005829">
    <property type="term" value="C:cytosol"/>
    <property type="evidence" value="ECO:0007669"/>
    <property type="project" value="TreeGrafter"/>
</dbReference>
<dbReference type="CDD" id="cd01283">
    <property type="entry name" value="cytidine_deaminase"/>
    <property type="match status" value="1"/>
</dbReference>
<evidence type="ECO:0000313" key="6">
    <source>
        <dbReference type="EMBL" id="GGA82983.1"/>
    </source>
</evidence>